<dbReference type="EMBL" id="JRTT01000016">
    <property type="protein sequence ID" value="KHD76650.1"/>
    <property type="molecule type" value="Genomic_DNA"/>
</dbReference>
<dbReference type="Proteomes" id="UP000054537">
    <property type="component" value="Unassembled WGS sequence"/>
</dbReference>
<protein>
    <recommendedName>
        <fullName evidence="8">RDD domain-containing protein</fullName>
    </recommendedName>
</protein>
<dbReference type="InterPro" id="IPR010432">
    <property type="entry name" value="RDD"/>
</dbReference>
<comment type="caution">
    <text evidence="9">The sequence shown here is derived from an EMBL/GenBank/DDBJ whole genome shotgun (WGS) entry which is preliminary data.</text>
</comment>
<organism evidence="9 10">
    <name type="scientific">Actinoplanes utahensis</name>
    <dbReference type="NCBI Taxonomy" id="1869"/>
    <lineage>
        <taxon>Bacteria</taxon>
        <taxon>Bacillati</taxon>
        <taxon>Actinomycetota</taxon>
        <taxon>Actinomycetes</taxon>
        <taxon>Micromonosporales</taxon>
        <taxon>Micromonosporaceae</taxon>
        <taxon>Actinoplanes</taxon>
    </lineage>
</organism>
<name>A0A0A6UKK0_ACTUT</name>
<dbReference type="PANTHER" id="PTHR36115:SF6">
    <property type="entry name" value="PROLINE-RICH ANTIGEN HOMOLOG"/>
    <property type="match status" value="1"/>
</dbReference>
<dbReference type="PANTHER" id="PTHR36115">
    <property type="entry name" value="PROLINE-RICH ANTIGEN HOMOLOG-RELATED"/>
    <property type="match status" value="1"/>
</dbReference>
<feature type="region of interest" description="Disordered" evidence="6">
    <location>
        <begin position="1"/>
        <end position="64"/>
    </location>
</feature>
<evidence type="ECO:0000256" key="5">
    <source>
        <dbReference type="ARBA" id="ARBA00023136"/>
    </source>
</evidence>
<dbReference type="AlphaFoldDB" id="A0A0A6UKK0"/>
<dbReference type="STRING" id="1869.MB27_15240"/>
<evidence type="ECO:0000256" key="4">
    <source>
        <dbReference type="ARBA" id="ARBA00022989"/>
    </source>
</evidence>
<dbReference type="Pfam" id="PF06271">
    <property type="entry name" value="RDD"/>
    <property type="match status" value="1"/>
</dbReference>
<evidence type="ECO:0000259" key="8">
    <source>
        <dbReference type="Pfam" id="PF06271"/>
    </source>
</evidence>
<reference evidence="9 10" key="1">
    <citation type="submission" date="2014-10" db="EMBL/GenBank/DDBJ databases">
        <title>Draft genome sequence of Actinoplanes utahensis NRRL 12052.</title>
        <authorList>
            <person name="Velasco-Bucheli B."/>
            <person name="del Cerro C."/>
            <person name="Hormigo D."/>
            <person name="Garcia J.L."/>
            <person name="Acebal C."/>
            <person name="Arroyo M."/>
            <person name="de la Mata I."/>
        </authorList>
    </citation>
    <scope>NUCLEOTIDE SEQUENCE [LARGE SCALE GENOMIC DNA]</scope>
    <source>
        <strain evidence="9 10">NRRL 12052</strain>
    </source>
</reference>
<keyword evidence="10" id="KW-1185">Reference proteome</keyword>
<evidence type="ECO:0000256" key="2">
    <source>
        <dbReference type="ARBA" id="ARBA00022475"/>
    </source>
</evidence>
<evidence type="ECO:0000256" key="7">
    <source>
        <dbReference type="SAM" id="Phobius"/>
    </source>
</evidence>
<feature type="transmembrane region" description="Helical" evidence="7">
    <location>
        <begin position="95"/>
        <end position="114"/>
    </location>
</feature>
<keyword evidence="4 7" id="KW-1133">Transmembrane helix</keyword>
<dbReference type="GO" id="GO:0005886">
    <property type="term" value="C:plasma membrane"/>
    <property type="evidence" value="ECO:0007669"/>
    <property type="project" value="UniProtKB-SubCell"/>
</dbReference>
<comment type="subcellular location">
    <subcellularLocation>
        <location evidence="1">Cell membrane</location>
        <topology evidence="1">Multi-pass membrane protein</topology>
    </subcellularLocation>
</comment>
<gene>
    <name evidence="9" type="ORF">MB27_15240</name>
</gene>
<feature type="transmembrane region" description="Helical" evidence="7">
    <location>
        <begin position="126"/>
        <end position="146"/>
    </location>
</feature>
<accession>A0A0A6UKK0</accession>
<dbReference type="RefSeq" id="WP_043525183.1">
    <property type="nucleotide sequence ID" value="NZ_BAABKU010000018.1"/>
</dbReference>
<dbReference type="InterPro" id="IPR051791">
    <property type="entry name" value="Pra-immunoreactive"/>
</dbReference>
<evidence type="ECO:0000256" key="1">
    <source>
        <dbReference type="ARBA" id="ARBA00004651"/>
    </source>
</evidence>
<feature type="compositionally biased region" description="Low complexity" evidence="6">
    <location>
        <begin position="9"/>
        <end position="64"/>
    </location>
</feature>
<proteinExistence type="predicted"/>
<dbReference type="eggNOG" id="COG1714">
    <property type="taxonomic scope" value="Bacteria"/>
</dbReference>
<keyword evidence="2" id="KW-1003">Cell membrane</keyword>
<dbReference type="SUPFAM" id="SSF81995">
    <property type="entry name" value="beta-sandwich domain of Sec23/24"/>
    <property type="match status" value="1"/>
</dbReference>
<sequence length="218" mass="24138">MSYPPAGDPYGQQQPQQPYGQPQQPQQPYGQPQYGQPQQYGQQPQSYGQEQYGQQQPYGQEQYGQKQAGYGQPAYAHQGSYGQAGTDYASWGARVGAYLIDGLVVLPFALLAVVLGMDFTTGEINFFYPLFFLVAIVASGYNRWYLAGKTGQSWGRKALGIKLISEQTGQPIGGGSAFVRDLAHFLDQISCYVGYLFPLWDAKKQTFADKIMTTIVVR</sequence>
<keyword evidence="5 7" id="KW-0472">Membrane</keyword>
<evidence type="ECO:0000256" key="3">
    <source>
        <dbReference type="ARBA" id="ARBA00022692"/>
    </source>
</evidence>
<dbReference type="OrthoDB" id="9793824at2"/>
<evidence type="ECO:0000313" key="10">
    <source>
        <dbReference type="Proteomes" id="UP000054537"/>
    </source>
</evidence>
<keyword evidence="3 7" id="KW-0812">Transmembrane</keyword>
<evidence type="ECO:0000256" key="6">
    <source>
        <dbReference type="SAM" id="MobiDB-lite"/>
    </source>
</evidence>
<evidence type="ECO:0000313" key="9">
    <source>
        <dbReference type="EMBL" id="KHD76650.1"/>
    </source>
</evidence>
<feature type="domain" description="RDD" evidence="8">
    <location>
        <begin position="88"/>
        <end position="212"/>
    </location>
</feature>